<dbReference type="Proteomes" id="UP000736672">
    <property type="component" value="Unassembled WGS sequence"/>
</dbReference>
<sequence length="1169" mass="131536">MSDPLSVAGSAVGIISLGIQVCQGLIQYADAIRGRQKDVDDGMDEVRSLLAVFKSLEQTIARIETDSSENARSLLEHLRQAEVKLRSLEEVLTEVGIPVNTSSTIKGKMKETYRAAIYPMKRSKLEGARQNVQSILGILTTALQTVDLDLGTSQSDALRALQASTTSSASELKAAIEVNSTQLESLQVTSRQDVFDVNKTLTSTRAEVQALSTRSASQLDSVGSDVKESLENTQLLVRMISDLSLQINAASATSRSTGSHNQNALLVATLGSRVPPSSLKQACDLYTTSADLVPGSSRSINEFPQPRRRQRHCGCPLRPKKSDDFLSESRGAYFEHGNVSEHDVACPFAKFSRKRSTTKAGARFHLQLRGLFSTLVDVSMCLTTGAGGFSLSPCFRYVHILAEGGPVLGLISNCLYPQPTSDVSRQERTTVDKLRNMRRQIITCFEQGTASPYDIDPMFYAPYWISLLRQINVFCTQGEYGEEVFRVALGLMQWLADVSALGIDKQSAEIWMRVSFSSWQCSLSRLPDNDKYRTITLDFLRCLLDTVEPGDESVMELFVSSTLDYIHPLLMSYVPPDLSPMAWAILSRSMPELEYQIKLAPASVFERTYGYTTLQLARPWPQGFTRLIQTDARVLLHEPMPNNGNIFVPNYAMNFMSLDPPALSTLLGAGYTLFPDNDYNTLGGLLSDCTDTTARVIARHLSERFRRLSELAANFGIISQNDPSIPDFAMAARWCLVLEELGESIDPSIRVPMSNNMVPTVYHFPHMPLRFFPIFYEHGFAHANIRDQWGLPPMFVGRLSLFYCHHKYFLTERVSDDHTWIFHNMPWLRQHGFLGQKPHDPLGLGLNVDATGVHYVAARMGSDLGLNFNYQQDIDHYLSLAADLLRQFVKDSHRDKCVCWCNFDGDGCSPLKLLCKSHAHPTKPYGGITVYKQREFQATSIKRLLFDFDVFEDPTATPTPSVKQQREGEQTTNTQPSTRALELVRLLTFEALEMTHTCCMLEDVKTGNRSEIKVILSCNPSTVKDIQQSEEERRNAELLDTLTEEFSNVMQQEYQAKSLFDFIFGYWKTRIEGLYAVREEEVQKMQNHVNNVRTGIWPRPLRRLLWPSPWRFSEDEYSMSVYEETGPKEDVDNDEQQEGGNADEGGRGIAGFVQYRPKLKDQLLPHFEI</sequence>
<comment type="caution">
    <text evidence="2">The sequence shown here is derived from an EMBL/GenBank/DDBJ whole genome shotgun (WGS) entry which is preliminary data.</text>
</comment>
<proteinExistence type="predicted"/>
<feature type="region of interest" description="Disordered" evidence="1">
    <location>
        <begin position="1125"/>
        <end position="1148"/>
    </location>
</feature>
<evidence type="ECO:0000256" key="1">
    <source>
        <dbReference type="SAM" id="MobiDB-lite"/>
    </source>
</evidence>
<name>A0A9P9L6Y5_FUSSL</name>
<organism evidence="2 3">
    <name type="scientific">Fusarium solani</name>
    <name type="common">Filamentous fungus</name>
    <dbReference type="NCBI Taxonomy" id="169388"/>
    <lineage>
        <taxon>Eukaryota</taxon>
        <taxon>Fungi</taxon>
        <taxon>Dikarya</taxon>
        <taxon>Ascomycota</taxon>
        <taxon>Pezizomycotina</taxon>
        <taxon>Sordariomycetes</taxon>
        <taxon>Hypocreomycetidae</taxon>
        <taxon>Hypocreales</taxon>
        <taxon>Nectriaceae</taxon>
        <taxon>Fusarium</taxon>
        <taxon>Fusarium solani species complex</taxon>
    </lineage>
</organism>
<dbReference type="AlphaFoldDB" id="A0A9P9L6Y5"/>
<feature type="region of interest" description="Disordered" evidence="1">
    <location>
        <begin position="956"/>
        <end position="976"/>
    </location>
</feature>
<reference evidence="2" key="1">
    <citation type="journal article" date="2021" name="Nat. Commun.">
        <title>Genetic determinants of endophytism in the Arabidopsis root mycobiome.</title>
        <authorList>
            <person name="Mesny F."/>
            <person name="Miyauchi S."/>
            <person name="Thiergart T."/>
            <person name="Pickel B."/>
            <person name="Atanasova L."/>
            <person name="Karlsson M."/>
            <person name="Huettel B."/>
            <person name="Barry K.W."/>
            <person name="Haridas S."/>
            <person name="Chen C."/>
            <person name="Bauer D."/>
            <person name="Andreopoulos W."/>
            <person name="Pangilinan J."/>
            <person name="LaButti K."/>
            <person name="Riley R."/>
            <person name="Lipzen A."/>
            <person name="Clum A."/>
            <person name="Drula E."/>
            <person name="Henrissat B."/>
            <person name="Kohler A."/>
            <person name="Grigoriev I.V."/>
            <person name="Martin F.M."/>
            <person name="Hacquard S."/>
        </authorList>
    </citation>
    <scope>NUCLEOTIDE SEQUENCE</scope>
    <source>
        <strain evidence="2">FSSC 5 MPI-SDFR-AT-0091</strain>
    </source>
</reference>
<evidence type="ECO:0000313" key="2">
    <source>
        <dbReference type="EMBL" id="KAH7276015.1"/>
    </source>
</evidence>
<accession>A0A9P9L6Y5</accession>
<evidence type="ECO:0008006" key="4">
    <source>
        <dbReference type="Google" id="ProtNLM"/>
    </source>
</evidence>
<evidence type="ECO:0000313" key="3">
    <source>
        <dbReference type="Proteomes" id="UP000736672"/>
    </source>
</evidence>
<dbReference type="EMBL" id="JAGTJS010000001">
    <property type="protein sequence ID" value="KAH7276015.1"/>
    <property type="molecule type" value="Genomic_DNA"/>
</dbReference>
<protein>
    <recommendedName>
        <fullName evidence="4">Fungal N-terminal domain-containing protein</fullName>
    </recommendedName>
</protein>
<keyword evidence="3" id="KW-1185">Reference proteome</keyword>
<gene>
    <name evidence="2" type="ORF">B0J15DRAFT_476409</name>
</gene>
<dbReference type="OrthoDB" id="1577640at2759"/>